<evidence type="ECO:0000256" key="1">
    <source>
        <dbReference type="SAM" id="MobiDB-lite"/>
    </source>
</evidence>
<reference evidence="4" key="1">
    <citation type="submission" date="2022-04" db="EMBL/GenBank/DDBJ databases">
        <title>A functionally conserved STORR gene fusion in Papaver species that diverged 16.8 million years ago.</title>
        <authorList>
            <person name="Catania T."/>
        </authorList>
    </citation>
    <scope>NUCLEOTIDE SEQUENCE</scope>
    <source>
        <strain evidence="4">S-188037</strain>
    </source>
</reference>
<keyword evidence="2" id="KW-0472">Membrane</keyword>
<proteinExistence type="predicted"/>
<evidence type="ECO:0000313" key="4">
    <source>
        <dbReference type="EMBL" id="KAI3924283.1"/>
    </source>
</evidence>
<evidence type="ECO:0000259" key="3">
    <source>
        <dbReference type="PROSITE" id="PS51485"/>
    </source>
</evidence>
<feature type="compositionally biased region" description="Low complexity" evidence="1">
    <location>
        <begin position="165"/>
        <end position="180"/>
    </location>
</feature>
<evidence type="ECO:0000256" key="2">
    <source>
        <dbReference type="SAM" id="Phobius"/>
    </source>
</evidence>
<keyword evidence="2" id="KW-1133">Transmembrane helix</keyword>
<dbReference type="PANTHER" id="PTHR33021:SF6">
    <property type="entry name" value="EARLY NODULIN-LIKE PROTEIN 18"/>
    <property type="match status" value="1"/>
</dbReference>
<sequence>MKQRNNTPLIFIFSVISIFYFSDLISRSVLVVEAATNHTVGGQLGWYDNLMKPDANYQKWVSGKEFSLGDYLIFNTDSNHSVVQTYNVTTYKRCNSDDAEVDDTTEWSSADPSATAPLPVTVAIPLTKEGMTYFFSSDYDGEQCKHGQHFKINVLHGSGLPPSMKTPSASEPSPSPTKSATGDDDDADDSTPNPDTVVSSNFNDPKQSTGNSTDDADIKESSSSVSITKRGIFLDMKMVTGIFLVVIFGGFSVDI</sequence>
<dbReference type="PANTHER" id="PTHR33021">
    <property type="entry name" value="BLUE COPPER PROTEIN"/>
    <property type="match status" value="1"/>
</dbReference>
<feature type="compositionally biased region" description="Polar residues" evidence="1">
    <location>
        <begin position="190"/>
        <end position="213"/>
    </location>
</feature>
<gene>
    <name evidence="4" type="ORF">MKW98_032484</name>
</gene>
<accession>A0AAD4XLI0</accession>
<dbReference type="SUPFAM" id="SSF49503">
    <property type="entry name" value="Cupredoxins"/>
    <property type="match status" value="1"/>
</dbReference>
<dbReference type="InterPro" id="IPR008972">
    <property type="entry name" value="Cupredoxin"/>
</dbReference>
<name>A0AAD4XLI0_9MAGN</name>
<dbReference type="InterPro" id="IPR003245">
    <property type="entry name" value="Phytocyanin_dom"/>
</dbReference>
<dbReference type="InterPro" id="IPR039391">
    <property type="entry name" value="Phytocyanin-like"/>
</dbReference>
<dbReference type="Gene3D" id="2.60.40.420">
    <property type="entry name" value="Cupredoxins - blue copper proteins"/>
    <property type="match status" value="1"/>
</dbReference>
<comment type="caution">
    <text evidence="4">The sequence shown here is derived from an EMBL/GenBank/DDBJ whole genome shotgun (WGS) entry which is preliminary data.</text>
</comment>
<keyword evidence="2" id="KW-0812">Transmembrane</keyword>
<protein>
    <recommendedName>
        <fullName evidence="3">Phytocyanin domain-containing protein</fullName>
    </recommendedName>
</protein>
<keyword evidence="5" id="KW-1185">Reference proteome</keyword>
<dbReference type="AlphaFoldDB" id="A0AAD4XLI0"/>
<dbReference type="GO" id="GO:0009055">
    <property type="term" value="F:electron transfer activity"/>
    <property type="evidence" value="ECO:0007669"/>
    <property type="project" value="InterPro"/>
</dbReference>
<evidence type="ECO:0000313" key="5">
    <source>
        <dbReference type="Proteomes" id="UP001202328"/>
    </source>
</evidence>
<feature type="transmembrane region" description="Helical" evidence="2">
    <location>
        <begin position="232"/>
        <end position="253"/>
    </location>
</feature>
<dbReference type="Proteomes" id="UP001202328">
    <property type="component" value="Unassembled WGS sequence"/>
</dbReference>
<dbReference type="FunFam" id="2.60.40.420:FF:000048">
    <property type="entry name" value="Early nodulin-like protein 18"/>
    <property type="match status" value="1"/>
</dbReference>
<feature type="domain" description="Phytocyanin" evidence="3">
    <location>
        <begin position="36"/>
        <end position="156"/>
    </location>
</feature>
<dbReference type="Pfam" id="PF02298">
    <property type="entry name" value="Cu_bind_like"/>
    <property type="match status" value="1"/>
</dbReference>
<organism evidence="4 5">
    <name type="scientific">Papaver atlanticum</name>
    <dbReference type="NCBI Taxonomy" id="357466"/>
    <lineage>
        <taxon>Eukaryota</taxon>
        <taxon>Viridiplantae</taxon>
        <taxon>Streptophyta</taxon>
        <taxon>Embryophyta</taxon>
        <taxon>Tracheophyta</taxon>
        <taxon>Spermatophyta</taxon>
        <taxon>Magnoliopsida</taxon>
        <taxon>Ranunculales</taxon>
        <taxon>Papaveraceae</taxon>
        <taxon>Papaveroideae</taxon>
        <taxon>Papaver</taxon>
    </lineage>
</organism>
<feature type="transmembrane region" description="Helical" evidence="2">
    <location>
        <begin position="6"/>
        <end position="25"/>
    </location>
</feature>
<dbReference type="EMBL" id="JAJJMB010008334">
    <property type="protein sequence ID" value="KAI3924283.1"/>
    <property type="molecule type" value="Genomic_DNA"/>
</dbReference>
<dbReference type="PROSITE" id="PS51485">
    <property type="entry name" value="PHYTOCYANIN"/>
    <property type="match status" value="1"/>
</dbReference>
<dbReference type="GO" id="GO:0005886">
    <property type="term" value="C:plasma membrane"/>
    <property type="evidence" value="ECO:0007669"/>
    <property type="project" value="TreeGrafter"/>
</dbReference>
<feature type="region of interest" description="Disordered" evidence="1">
    <location>
        <begin position="156"/>
        <end position="221"/>
    </location>
</feature>